<reference evidence="1" key="1">
    <citation type="submission" date="2019-11" db="EMBL/GenBank/DDBJ databases">
        <title>Nori genome reveals adaptations in red seaweeds to the harsh intertidal environment.</title>
        <authorList>
            <person name="Wang D."/>
            <person name="Mao Y."/>
        </authorList>
    </citation>
    <scope>NUCLEOTIDE SEQUENCE</scope>
    <source>
        <tissue evidence="1">Gametophyte</tissue>
    </source>
</reference>
<proteinExistence type="predicted"/>
<sequence>MLESLLADVLTRVLGQYVHGIDRDSIRFGVWGGNLELTGLALRPEALAVLFESLGIALPVTVHSGFIGLLSLEVPWKRLSSAPVRVTLQQLTVFASPVSAASASSTEALEAREARIKRARLDTDDAVRQARYGVGAGVDAAASKAPSTATSWGWSFTSGLLTKVADNIQFEVRDLIILFEDTVSAPALPYTLSLSLDSLSAVSTNSQWDEAFVEDHDTPAIHKLLRLQGLVVDWAPLQPAHAEQGGGDIGPTKGEPGLSRGHSMSFNDHDALRQWVLDETTKTAATPSTPTNVHTADAVIAEDEEGKIYTAGAAAGERGDTAGGVPGAAQHLVAPVFVNMRATLTKSSALAAATARRAAARKRKQARLAGGGASGGGEDDAASETAPESTDEDVSADEAADEELADTPRVQLVVELPEVGLALDDVQYSSLLQTTVYFSELSRRAKRPRTASERWRWALEQLLPGSAARATAAWRLSAEGQRTTRTQLKAYVAARISLVRSRRLGEAEPPEALSTIARLEEEVPVTDLLFYRELADDKIKSLSPAWAAAAAAASSSTTATASTTSRIWSFFSSSSTAGPDSQPQDAAEDAALTASQLTDFLGVSEDDQKSSAGVTEEDITAPLVRFGVLLSRGSLRLSRGGHPKEPTPLVDLSFRELRVGFEARPHGGALLELLLGTVEARDLTRDFRVLYPRVPWVSCPTPSATNTDQDESGASDTDELPGSSQEMQSNSDASGPEEEAGSSDNETAVVAAARRTSSGRPFRRDGAYPVGVTQALAAIRGGFEPAAEDNLRDAQARDQLLDHSDGGQPEFSVASEKDSWIGSASYYSTVASSFAAGPAERDTSTGSRLGDATGFHDVSEGDALQYLIAMRLQREANRDQTGRLSVEAAVGCVEAVVDGPSGSLMSALTFFQPRGSAEEPVLELLSSVAAPKLAAMRVELERTLTTQTLPMQLNLVIRAPRFILPGSSDSSPALVANLGTLGVAAVSPPMDSEQEGAESVPGESDGMVQESSANDAAVTGDGQSKPQHRSRANYSAYRVTLANVGVFVAPSTAAATSLTSDARSDRERRAQAGSDVLPAAQGAGSTLHGRHAASVSGSGGRPASGVRDRDFVERVVKPFSVHLSVQVLHDAKMVQAAGLMSLAKARLRGRVPALRLFLSHRSYIRLLGLARTWAKAMAATPSTPPPPAASSSPGRLSAGVSSPRLPPVDSLLLDRSGSDSSGDAPSGLAALDISLAIDSSSLELRDATGRRLVTAEATGTELEATSGGDTVVAAYRVRSFSVTDGSRGTTAAFRRLAHAGPGAARRGVSPPRSEVTRAGSEAPVLDDRAFVQIQYRSNAAERNQSLDVRFLSLNLVCVRETYIRVVAFFYRSGRKSKRGRSSRPGVSTAARTRSSSRPAEVNSAGVSTGSLHSGPGVDAVDGVTAGEYVDPFTALGTTTGEAARRLQTGAGAVLEQSAAALAQRGRLSVVAQLDGVRLVLAAAEGALATVDVGGAALRAEQAPSGALSASGELDSFVVTDLTASVDEYEDALVYRRTPHGIRDLLERVPGAAPPGASGGPDRGAPDAGVLDLPESELKHDGWSLSAPEAGGGDVWLRIRFGDVKLVYLQRFVNVVSQYLSLLQAGLQPALQAVEAASAVSPEGSSGTASAELNRDPSRSSEASSSRVRVAAVARNVDVILPRHSSNSHEALHVKLGLLQADNFDEPAAGYAVGAHLRVSGVSARVAYIADDEAFSADMVGIKDKPPFMTDAELDFRLDVSRVEDGDARSGVVGGADGATQSAANLPATRARLLLPGGVALRLSEAAYTVLYFVLTENLMETVDSEDTDFGKDRISSVEAGPSLDDDTPDSAPDGQGAGEAIEKSLPATPQGPGKGPAALPRAQPGNPVRPSLRTVFAMPSFSLTVVYGDDNVDAAREVVSVDFANVNGVADSMEDGSLSAELSCNAKGIQDRRPEAGMQRMLLSPLARGSSGMATSSGSRSASADGSDMQALSPADTLSDVSQGREVALTYDKPADGRPNIKVTLSSLRLTVLPCLLRDLSLLTVPGYVHLASSAPPPDIPYLGRAVEVTLSNSLVCVCSPQHALNTRGQFVVKIDWAPVTGAKTVSVVARRLRVALTFPPMDAAAWAAASPTSVNRSAAGRSVVGRTGSQFTIARRKTTSPGSDKLEADWDKDEDGETPVLFPCDVTATYAAATEESGAASASFDATSMLTCINVNDVRTLLSIVQCATDLPSSGLETVALARSARCDPEAPPPAEMTTTLSAKAARLLFTHEAQGRCVPIMEVRLRNALVRTTVPFMTSVAGLVTVQLFNEAKGWWEPGVEQWAADAVYSAGRSGSRAVVLRSDRRLDVNLTPSTVRGALRVADALRDALRHKGDALNSSSCLDDDDASMDKGRAAGIGRRSSSHQPSVSAFCVRNQLGVPLVMWLPHDSVRQSVSTGEQVEVDLPADELVAAQGLAEDGNVGRKATLRCFVALRGMEPVELLAAEVGRHLITLWPEQREDALQSATPVMSVAGSRGGGRSTANVAPDSSFDPDSPLSVEPVVILWDVEMKDGVPIGTIRSPVCLVNETQTVLEVGLVSPLAQSTSGLVRPAATVGAGERWSVPLHSQSSLVRVRPALVAVPSGGGVSDDEDGPEMAAKPLSAKLGSSHTGGQVDGGVPVEDEREYDWSSPLPPAEWLRGAAAKAERASDRRHAAELSALPLVCRSFGVATSAFHFSLRPRVDSVAADSILQSLVETRAASRPLAAAESWLDIALSAPLVMENLLPHPLYFRVAEALPPSGGGGRNLLDAAVAVDTRAEGSPHFLAQGVIRPLGKAHVHSCGTDSVAMGICFAVQNSPVAAREQLPAEFVPMDFGCASAQMSSPSFGRVYRLSMIPSSSGRVAVEPSSPRAASGGGWGRSALTQPLTVNAERISFGGVHELSLWSEYWIRNRSDVDVRVKERNSAGSYGEVTFLRGRPLGREADPYVALSGPFLFCQLADDLSQHAASAAAAEAAAFRRLRQQSRMSSASAGLLNDYSGTSGRGGTPVRESKADDDDDSDDLAAWHSVGSDLADVEKPIPLRLPSVALLLEARPARGRFRRTTVLTIRNSAWIENRTGGGLQFCQAAAMDAGGMVLASMTHSVPSGTAVPVHWDVLGGAAAVCLRRADSDGVKSDWIWSRPVPLNASLGEVAAKMYRPKGQEQYIARVVSVGLRGGSLGLVVHPEDKEHPPYRLVNNCQRRAIAFRQPGGTDRAWLVRAGNSTRYSWDDPGAPRRRRMLLVEVLETRRSGATASAPAAVPGMDQSQSAAGLKAAEPELLPEGRNAAEAGGSTQVTNDEILQPPFELNIDVVCEEAAVRAIAAAAHFDPPLRVSVSVEGPTKVVTFSDDVPSQLLALPKTLSSQAPVGAAAVPNPPVPVVGWDDFGGDQGGHASDVGPGASADLGNATSASVRAPEQSVSGSAAAKGADVKSLSTSAAASTGRPDAAPKMPAKQVSGVSDDVSIGGVDVEVWLESVGLSVVTDAPMELAYGVASGVRLHVDTDDSSVLAKFEVGDLQVDNQLPHAVYPVLLWSPPTLAETRADGGQAGVKAQAAMIEKKPFLDITVDRSLKPSGSIDMYKGIFCAIQPVKLSMGEEFLLRARPLWETLTQLASGRNDDDEVLGGQDGDEVAFWLPAGGSAALANNVNDPLRVKSNAASVPGLLASPGSPSSDHNEAIAGAAVNALRRVYVERLLFYPPKLTLSFATSRGASRVRAAGYTASLRTLVAIVGNVDNAELRFSALELRHAFDTAQHLSSLGAEFYVRQLRAQKLKFLTSNSLVGNPSALFDSVATGTKDFFVEAGKANSSADFVASLGRGSSSLLTHTVGGLVGSLGSIPGSLSAGLESAVGDSEYLAERESIRGRRASPGSGLVTGALSFGHGLSSGVAGLIRDPVAGAREDGAFGFARGLGKGLLGSVLKPVAGALDLIAEPAAGVRSMVADADARKAGVPVAASVLRPPRVFFGSNKRLVSYGLRPGVGAAILAAVARTEGRAFVQEDLVDWVELSNRPSRNSHAGVEAMWNTVQHATRFMPGSRRGVSAGRNTLASSSGERASSAAGPSLERRGSRAGKGRERPEKMRVALLTSARLLIATLDGVLVAEFAPADIVDAQVRAEYETDLVLSVGRRGDAARTSQSWQRVECGSREARDGLYELLSQHVLNSSERVRCSNLSRQAQGSGAASGSGRTSGASALAAAPDASRNLAVEMGDMSKSSATPVKERGGFLSGFPLPGRSNSRAKLPNPTARTPTTAAAAPVAAPASLSVAQPVSPEELETAVRSLVTASAARDVGSKRSMRVVAVNGLDGWALVLRSSRLDAGVWRRLPPTSIASGEAAAWEADSGGDADDGGRQRALTREVRGSVLLDVLPTAAATAGEAASVGVVRLSWLNPTLAANTFEVDAPRGVAVLTEGGLGAHGTVVFRVLPRGGDGRKGTGAGSASRDLTSAWRDAAAPSPDEPRLFESASATGDVREGVGGGTRGGGATPLPAATVAVNPDALSQLMELGFPRADAVRALRQAGGDLVRAVDLLVG</sequence>
<gene>
    <name evidence="1" type="ORF">I4F81_011504</name>
</gene>
<comment type="caution">
    <text evidence="1">The sequence shown here is derived from an EMBL/GenBank/DDBJ whole genome shotgun (WGS) entry which is preliminary data.</text>
</comment>
<keyword evidence="2" id="KW-1185">Reference proteome</keyword>
<name>A0ACC3CGY3_PYRYE</name>
<evidence type="ECO:0000313" key="2">
    <source>
        <dbReference type="Proteomes" id="UP000798662"/>
    </source>
</evidence>
<evidence type="ECO:0000313" key="1">
    <source>
        <dbReference type="EMBL" id="KAK1869022.1"/>
    </source>
</evidence>
<dbReference type="EMBL" id="CM020620">
    <property type="protein sequence ID" value="KAK1869022.1"/>
    <property type="molecule type" value="Genomic_DNA"/>
</dbReference>
<accession>A0ACC3CGY3</accession>
<protein>
    <submittedName>
        <fullName evidence="1">Uncharacterized protein</fullName>
    </submittedName>
</protein>
<organism evidence="1 2">
    <name type="scientific">Pyropia yezoensis</name>
    <name type="common">Susabi-nori</name>
    <name type="synonym">Porphyra yezoensis</name>
    <dbReference type="NCBI Taxonomy" id="2788"/>
    <lineage>
        <taxon>Eukaryota</taxon>
        <taxon>Rhodophyta</taxon>
        <taxon>Bangiophyceae</taxon>
        <taxon>Bangiales</taxon>
        <taxon>Bangiaceae</taxon>
        <taxon>Pyropia</taxon>
    </lineage>
</organism>
<dbReference type="Proteomes" id="UP000798662">
    <property type="component" value="Chromosome 3"/>
</dbReference>